<evidence type="ECO:0000313" key="1">
    <source>
        <dbReference type="EMBL" id="OGF83345.1"/>
    </source>
</evidence>
<dbReference type="AlphaFoldDB" id="A0A1F5X5Y3"/>
<reference evidence="1 2" key="1">
    <citation type="journal article" date="2016" name="Nat. Commun.">
        <title>Thousands of microbial genomes shed light on interconnected biogeochemical processes in an aquifer system.</title>
        <authorList>
            <person name="Anantharaman K."/>
            <person name="Brown C.T."/>
            <person name="Hug L.A."/>
            <person name="Sharon I."/>
            <person name="Castelle C.J."/>
            <person name="Probst A.J."/>
            <person name="Thomas B.C."/>
            <person name="Singh A."/>
            <person name="Wilkins M.J."/>
            <person name="Karaoz U."/>
            <person name="Brodie E.L."/>
            <person name="Williams K.H."/>
            <person name="Hubbard S.S."/>
            <person name="Banfield J.F."/>
        </authorList>
    </citation>
    <scope>NUCLEOTIDE SEQUENCE [LARGE SCALE GENOMIC DNA]</scope>
</reference>
<accession>A0A1F5X5Y3</accession>
<organism evidence="1 2">
    <name type="scientific">Candidatus Giovannonibacteria bacterium RIFCSPLOWO2_01_FULL_46_13</name>
    <dbReference type="NCBI Taxonomy" id="1798352"/>
    <lineage>
        <taxon>Bacteria</taxon>
        <taxon>Candidatus Giovannoniibacteriota</taxon>
    </lineage>
</organism>
<name>A0A1F5X5Y3_9BACT</name>
<dbReference type="EMBL" id="MFIE01000001">
    <property type="protein sequence ID" value="OGF83345.1"/>
    <property type="molecule type" value="Genomic_DNA"/>
</dbReference>
<sequence>MKVALAYARVEEAREATKERIKAFPGFKPQLSFIWYKVGNTDYEFCTDYKKNQTYFTGNHRLTMGRDWDRQK</sequence>
<protein>
    <submittedName>
        <fullName evidence="1">Uncharacterized protein</fullName>
    </submittedName>
</protein>
<proteinExistence type="predicted"/>
<gene>
    <name evidence="1" type="ORF">A3B18_02045</name>
</gene>
<comment type="caution">
    <text evidence="1">The sequence shown here is derived from an EMBL/GenBank/DDBJ whole genome shotgun (WGS) entry which is preliminary data.</text>
</comment>
<evidence type="ECO:0000313" key="2">
    <source>
        <dbReference type="Proteomes" id="UP000178684"/>
    </source>
</evidence>
<dbReference type="Proteomes" id="UP000178684">
    <property type="component" value="Unassembled WGS sequence"/>
</dbReference>